<name>W2RMZ1_CYPE1</name>
<dbReference type="InParanoid" id="W2RMZ1"/>
<keyword evidence="2" id="KW-0472">Membrane</keyword>
<evidence type="ECO:0000313" key="4">
    <source>
        <dbReference type="Proteomes" id="UP000030752"/>
    </source>
</evidence>
<dbReference type="AlphaFoldDB" id="W2RMZ1"/>
<evidence type="ECO:0000313" key="3">
    <source>
        <dbReference type="EMBL" id="ETN37832.1"/>
    </source>
</evidence>
<evidence type="ECO:0000256" key="1">
    <source>
        <dbReference type="SAM" id="MobiDB-lite"/>
    </source>
</evidence>
<evidence type="ECO:0008006" key="5">
    <source>
        <dbReference type="Google" id="ProtNLM"/>
    </source>
</evidence>
<dbReference type="VEuPathDB" id="FungiDB:HMPREF1541_07455"/>
<reference evidence="3 4" key="1">
    <citation type="submission" date="2013-03" db="EMBL/GenBank/DDBJ databases">
        <title>The Genome Sequence of Phialophora europaea CBS 101466.</title>
        <authorList>
            <consortium name="The Broad Institute Genomics Platform"/>
            <person name="Cuomo C."/>
            <person name="de Hoog S."/>
            <person name="Gorbushina A."/>
            <person name="Walker B."/>
            <person name="Young S.K."/>
            <person name="Zeng Q."/>
            <person name="Gargeya S."/>
            <person name="Fitzgerald M."/>
            <person name="Haas B."/>
            <person name="Abouelleil A."/>
            <person name="Allen A.W."/>
            <person name="Alvarado L."/>
            <person name="Arachchi H.M."/>
            <person name="Berlin A.M."/>
            <person name="Chapman S.B."/>
            <person name="Gainer-Dewar J."/>
            <person name="Goldberg J."/>
            <person name="Griggs A."/>
            <person name="Gujja S."/>
            <person name="Hansen M."/>
            <person name="Howarth C."/>
            <person name="Imamovic A."/>
            <person name="Ireland A."/>
            <person name="Larimer J."/>
            <person name="McCowan C."/>
            <person name="Murphy C."/>
            <person name="Pearson M."/>
            <person name="Poon T.W."/>
            <person name="Priest M."/>
            <person name="Roberts A."/>
            <person name="Saif S."/>
            <person name="Shea T."/>
            <person name="Sisk P."/>
            <person name="Sykes S."/>
            <person name="Wortman J."/>
            <person name="Nusbaum C."/>
            <person name="Birren B."/>
        </authorList>
    </citation>
    <scope>NUCLEOTIDE SEQUENCE [LARGE SCALE GENOMIC DNA]</scope>
    <source>
        <strain evidence="3 4">CBS 101466</strain>
    </source>
</reference>
<dbReference type="RefSeq" id="XP_008720001.1">
    <property type="nucleotide sequence ID" value="XM_008721779.1"/>
</dbReference>
<keyword evidence="2" id="KW-0812">Transmembrane</keyword>
<sequence>MSRPKRHGGHILPEDVHFPPASAPMPEPYGQSGLYRSNNPYQAHSGQSYQPASQYPGSQAPTPSTPQSRKPRHGGTLLPEEHYPEKGSATAETMSIHSKTASNESPPRKRHGGSKTPEVDVDNISQARGLSLLHAPPQIVRNPPLGHHSPSPSYTTNEKGYANETVVEYPYAVTTNSSQQPLQRNPAPPPPPPHPHAQGPRRKLHQIGYRNIWHPTSVFRWWKAVHFHKKANLQYGSTRHRHRDAAGRVYEGVDEERFILTDDVHLARMMVQSTDDIYKGDSGATWRRTFIRNKAPLMIRLANWPTNSGPPDRKDWTNADWTRVVLKWPVACLGLCIAYLKLGPAYSYYPTGMKYPALTYKYWGYAKVSRNALESLDAQSAEGASIDATHPIAERPLNPRCLWIQDPSTKSWEKVIVEKWLGEGSQKLCIPFILVAYTANQFDHDSQSDINALHQIAREAAADAGVEAYWCADSCMSSDPDEMEQDVYRISDVIRAAYSLTIALKQPSTASRALTEDALLKDWGSRMWTLPEALLGPKDQPVRMYRSHGGNVNLVRSADRRQLPTLLWADAPLTRQLVDHYEGNITLSRLELVILALKALSVRSSSPYLKGDLAYILMGLLRRRPHVDGTDSQFQAFARLSLANDSDRLLERLLCVQPLREDQPWLLTDDAYHVNLWDIEPTCQIASICDNDTVVIDGCFGAAIRWETFYAPWHQTNNSWKRLCADLTVRGFTILWLIALLVLIIGALQKAAVSSLSKRQYNYGYTYTSTFASAGPNSLIVAGGVLLGLSTPCWLLSPWLTRILFGGKAWNVAPFLFGFEGYLDIETIESMVYGFPSGRLKWSVAGSPLSRHRKNEFGECIGDDPTKDPAVMEKVKRARDAGFGDMRIFTLVDTRNGLVTMFQAVRPPSAVLFCAQEGGMQRAVMVSLDFKSSTLFRETVLRMPTVMIQDMWRVDRVRVGLRRPVEDVLRCVEV</sequence>
<dbReference type="EMBL" id="KB822723">
    <property type="protein sequence ID" value="ETN37832.1"/>
    <property type="molecule type" value="Genomic_DNA"/>
</dbReference>
<dbReference type="GeneID" id="19974794"/>
<accession>W2RMZ1</accession>
<keyword evidence="4" id="KW-1185">Reference proteome</keyword>
<dbReference type="HOGENOM" id="CLU_011082_1_0_1"/>
<dbReference type="Proteomes" id="UP000030752">
    <property type="component" value="Unassembled WGS sequence"/>
</dbReference>
<feature type="transmembrane region" description="Helical" evidence="2">
    <location>
        <begin position="727"/>
        <end position="748"/>
    </location>
</feature>
<proteinExistence type="predicted"/>
<keyword evidence="2" id="KW-1133">Transmembrane helix</keyword>
<feature type="compositionally biased region" description="Polar residues" evidence="1">
    <location>
        <begin position="34"/>
        <end position="68"/>
    </location>
</feature>
<feature type="compositionally biased region" description="Pro residues" evidence="1">
    <location>
        <begin position="186"/>
        <end position="195"/>
    </location>
</feature>
<feature type="compositionally biased region" description="Polar residues" evidence="1">
    <location>
        <begin position="90"/>
        <end position="105"/>
    </location>
</feature>
<dbReference type="STRING" id="1220924.W2RMZ1"/>
<feature type="region of interest" description="Disordered" evidence="1">
    <location>
        <begin position="137"/>
        <end position="159"/>
    </location>
</feature>
<dbReference type="eggNOG" id="ENOG502RWEH">
    <property type="taxonomic scope" value="Eukaryota"/>
</dbReference>
<dbReference type="OrthoDB" id="2624308at2759"/>
<protein>
    <recommendedName>
        <fullName evidence="5">Heterokaryon incompatibility domain-containing protein</fullName>
    </recommendedName>
</protein>
<gene>
    <name evidence="3" type="ORF">HMPREF1541_07455</name>
</gene>
<evidence type="ECO:0000256" key="2">
    <source>
        <dbReference type="SAM" id="Phobius"/>
    </source>
</evidence>
<feature type="region of interest" description="Disordered" evidence="1">
    <location>
        <begin position="1"/>
        <end position="120"/>
    </location>
</feature>
<organism evidence="3 4">
    <name type="scientific">Cyphellophora europaea (strain CBS 101466)</name>
    <name type="common">Phialophora europaea</name>
    <dbReference type="NCBI Taxonomy" id="1220924"/>
    <lineage>
        <taxon>Eukaryota</taxon>
        <taxon>Fungi</taxon>
        <taxon>Dikarya</taxon>
        <taxon>Ascomycota</taxon>
        <taxon>Pezizomycotina</taxon>
        <taxon>Eurotiomycetes</taxon>
        <taxon>Chaetothyriomycetidae</taxon>
        <taxon>Chaetothyriales</taxon>
        <taxon>Cyphellophoraceae</taxon>
        <taxon>Cyphellophora</taxon>
    </lineage>
</organism>
<feature type="region of interest" description="Disordered" evidence="1">
    <location>
        <begin position="175"/>
        <end position="202"/>
    </location>
</feature>